<dbReference type="Proteomes" id="UP001163046">
    <property type="component" value="Unassembled WGS sequence"/>
</dbReference>
<proteinExistence type="inferred from homology"/>
<evidence type="ECO:0000313" key="4">
    <source>
        <dbReference type="EMBL" id="KAJ7374484.1"/>
    </source>
</evidence>
<keyword evidence="2" id="KW-0808">Transferase</keyword>
<dbReference type="OrthoDB" id="205623at2759"/>
<dbReference type="AlphaFoldDB" id="A0A9W9Z6X3"/>
<protein>
    <recommendedName>
        <fullName evidence="3">Sulfotransferase domain-containing protein</fullName>
    </recommendedName>
</protein>
<evidence type="ECO:0000256" key="1">
    <source>
        <dbReference type="ARBA" id="ARBA00005771"/>
    </source>
</evidence>
<evidence type="ECO:0000313" key="5">
    <source>
        <dbReference type="Proteomes" id="UP001163046"/>
    </source>
</evidence>
<name>A0A9W9Z6X3_9CNID</name>
<dbReference type="Gene3D" id="3.40.50.300">
    <property type="entry name" value="P-loop containing nucleotide triphosphate hydrolases"/>
    <property type="match status" value="1"/>
</dbReference>
<dbReference type="PANTHER" id="PTHR11783">
    <property type="entry name" value="SULFOTRANSFERASE SULT"/>
    <property type="match status" value="1"/>
</dbReference>
<dbReference type="InterPro" id="IPR000863">
    <property type="entry name" value="Sulfotransferase_dom"/>
</dbReference>
<organism evidence="4 5">
    <name type="scientific">Desmophyllum pertusum</name>
    <dbReference type="NCBI Taxonomy" id="174260"/>
    <lineage>
        <taxon>Eukaryota</taxon>
        <taxon>Metazoa</taxon>
        <taxon>Cnidaria</taxon>
        <taxon>Anthozoa</taxon>
        <taxon>Hexacorallia</taxon>
        <taxon>Scleractinia</taxon>
        <taxon>Caryophylliina</taxon>
        <taxon>Caryophylliidae</taxon>
        <taxon>Desmophyllum</taxon>
    </lineage>
</organism>
<comment type="caution">
    <text evidence="4">The sequence shown here is derived from an EMBL/GenBank/DDBJ whole genome shotgun (WGS) entry which is preliminary data.</text>
</comment>
<accession>A0A9W9Z6X3</accession>
<sequence length="150" mass="17222">MASFPVFQEIEGEWTATKTFEIFGLRIPVYFTSDPQLLYDFIANFQTKADDVFIVSYPKSGTTWVQEIVWQIYHNGAINSKRIEDRIPFMEEATNPKASQPDIKTLPSPRLLKSHLSHDAILKVQMRIQGVNIFTSLAIQRMPQCQVINS</sequence>
<gene>
    <name evidence="4" type="ORF">OS493_004821</name>
</gene>
<dbReference type="Pfam" id="PF00685">
    <property type="entry name" value="Sulfotransfer_1"/>
    <property type="match status" value="1"/>
</dbReference>
<feature type="domain" description="Sulfotransferase" evidence="3">
    <location>
        <begin position="50"/>
        <end position="123"/>
    </location>
</feature>
<dbReference type="GO" id="GO:0008146">
    <property type="term" value="F:sulfotransferase activity"/>
    <property type="evidence" value="ECO:0007669"/>
    <property type="project" value="InterPro"/>
</dbReference>
<comment type="similarity">
    <text evidence="1">Belongs to the sulfotransferase 1 family.</text>
</comment>
<keyword evidence="5" id="KW-1185">Reference proteome</keyword>
<dbReference type="EMBL" id="MU826827">
    <property type="protein sequence ID" value="KAJ7374484.1"/>
    <property type="molecule type" value="Genomic_DNA"/>
</dbReference>
<dbReference type="InterPro" id="IPR027417">
    <property type="entry name" value="P-loop_NTPase"/>
</dbReference>
<reference evidence="4" key="1">
    <citation type="submission" date="2023-01" db="EMBL/GenBank/DDBJ databases">
        <title>Genome assembly of the deep-sea coral Lophelia pertusa.</title>
        <authorList>
            <person name="Herrera S."/>
            <person name="Cordes E."/>
        </authorList>
    </citation>
    <scope>NUCLEOTIDE SEQUENCE</scope>
    <source>
        <strain evidence="4">USNM1676648</strain>
        <tissue evidence="4">Polyp</tissue>
    </source>
</reference>
<evidence type="ECO:0000256" key="2">
    <source>
        <dbReference type="ARBA" id="ARBA00022679"/>
    </source>
</evidence>
<evidence type="ECO:0000259" key="3">
    <source>
        <dbReference type="Pfam" id="PF00685"/>
    </source>
</evidence>
<dbReference type="SUPFAM" id="SSF52540">
    <property type="entry name" value="P-loop containing nucleoside triphosphate hydrolases"/>
    <property type="match status" value="1"/>
</dbReference>